<dbReference type="EMBL" id="PSQE01000003">
    <property type="protein sequence ID" value="RHN71121.1"/>
    <property type="molecule type" value="Genomic_DNA"/>
</dbReference>
<dbReference type="AlphaFoldDB" id="A0A396J2N0"/>
<name>A0A396J2N0_MEDTR</name>
<accession>A0A396J2N0</accession>
<comment type="caution">
    <text evidence="1">The sequence shown here is derived from an EMBL/GenBank/DDBJ whole genome shotgun (WGS) entry which is preliminary data.</text>
</comment>
<evidence type="ECO:0000313" key="1">
    <source>
        <dbReference type="EMBL" id="RHN71121.1"/>
    </source>
</evidence>
<dbReference type="Proteomes" id="UP000265566">
    <property type="component" value="Chromosome 3"/>
</dbReference>
<proteinExistence type="predicted"/>
<gene>
    <name evidence="1" type="ORF">MtrunA17_Chr3g0142811</name>
</gene>
<protein>
    <submittedName>
        <fullName evidence="1">Uncharacterized protein</fullName>
    </submittedName>
</protein>
<organism evidence="1">
    <name type="scientific">Medicago truncatula</name>
    <name type="common">Barrel medic</name>
    <name type="synonym">Medicago tribuloides</name>
    <dbReference type="NCBI Taxonomy" id="3880"/>
    <lineage>
        <taxon>Eukaryota</taxon>
        <taxon>Viridiplantae</taxon>
        <taxon>Streptophyta</taxon>
        <taxon>Embryophyta</taxon>
        <taxon>Tracheophyta</taxon>
        <taxon>Spermatophyta</taxon>
        <taxon>Magnoliopsida</taxon>
        <taxon>eudicotyledons</taxon>
        <taxon>Gunneridae</taxon>
        <taxon>Pentapetalae</taxon>
        <taxon>rosids</taxon>
        <taxon>fabids</taxon>
        <taxon>Fabales</taxon>
        <taxon>Fabaceae</taxon>
        <taxon>Papilionoideae</taxon>
        <taxon>50 kb inversion clade</taxon>
        <taxon>NPAAA clade</taxon>
        <taxon>Hologalegina</taxon>
        <taxon>IRL clade</taxon>
        <taxon>Trifolieae</taxon>
        <taxon>Medicago</taxon>
    </lineage>
</organism>
<reference evidence="1" key="1">
    <citation type="journal article" date="2018" name="Nat. Plants">
        <title>Whole-genome landscape of Medicago truncatula symbiotic genes.</title>
        <authorList>
            <person name="Pecrix Y."/>
            <person name="Gamas P."/>
            <person name="Carrere S."/>
        </authorList>
    </citation>
    <scope>NUCLEOTIDE SEQUENCE</scope>
    <source>
        <tissue evidence="1">Leaves</tissue>
    </source>
</reference>
<dbReference type="Gramene" id="rna19769">
    <property type="protein sequence ID" value="RHN71121.1"/>
    <property type="gene ID" value="gene19769"/>
</dbReference>
<sequence length="111" mass="12626">MLHSQKPHTTSFFLKYYFHCFFLCCQFSPIMSNFNENKHIAVFPFPFSSHPLPVLNLTIKTPPPQPQPPTTTASPTNGLLSNTNGVSFFVLFTYHHIHRTTTASPPQHPKV</sequence>